<dbReference type="EMBL" id="ASHM01041824">
    <property type="protein sequence ID" value="PNX82354.1"/>
    <property type="molecule type" value="Genomic_DNA"/>
</dbReference>
<evidence type="ECO:0000313" key="1">
    <source>
        <dbReference type="EMBL" id="PNX82354.1"/>
    </source>
</evidence>
<sequence length="96" mass="11133">MTSAEGHVNSSLVAKFDQEAIRRAMVKMFTCCVAKHVMWFHHVRQSEDDGKLTIAVRTNPTLFCLQSIDYRYPKSQVMFEKLCEEIDLGFDDNDTR</sequence>
<name>A0A2K3LUY7_TRIPR</name>
<reference evidence="1 2" key="2">
    <citation type="journal article" date="2017" name="Front. Plant Sci.">
        <title>Gene Classification and Mining of Molecular Markers Useful in Red Clover (Trifolium pratense) Breeding.</title>
        <authorList>
            <person name="Istvanek J."/>
            <person name="Dluhosova J."/>
            <person name="Dluhos P."/>
            <person name="Patkova L."/>
            <person name="Nedelnik J."/>
            <person name="Repkova J."/>
        </authorList>
    </citation>
    <scope>NUCLEOTIDE SEQUENCE [LARGE SCALE GENOMIC DNA]</scope>
    <source>
        <strain evidence="2">cv. Tatra</strain>
        <tissue evidence="1">Young leaves</tissue>
    </source>
</reference>
<accession>A0A2K3LUY7</accession>
<evidence type="ECO:0000313" key="2">
    <source>
        <dbReference type="Proteomes" id="UP000236291"/>
    </source>
</evidence>
<gene>
    <name evidence="1" type="ORF">L195_g038383</name>
</gene>
<proteinExistence type="predicted"/>
<protein>
    <submittedName>
        <fullName evidence="1">Uncharacterized protein</fullName>
    </submittedName>
</protein>
<reference evidence="1 2" key="1">
    <citation type="journal article" date="2014" name="Am. J. Bot.">
        <title>Genome assembly and annotation for red clover (Trifolium pratense; Fabaceae).</title>
        <authorList>
            <person name="Istvanek J."/>
            <person name="Jaros M."/>
            <person name="Krenek A."/>
            <person name="Repkova J."/>
        </authorList>
    </citation>
    <scope>NUCLEOTIDE SEQUENCE [LARGE SCALE GENOMIC DNA]</scope>
    <source>
        <strain evidence="2">cv. Tatra</strain>
        <tissue evidence="1">Young leaves</tissue>
    </source>
</reference>
<dbReference type="AlphaFoldDB" id="A0A2K3LUY7"/>
<organism evidence="1 2">
    <name type="scientific">Trifolium pratense</name>
    <name type="common">Red clover</name>
    <dbReference type="NCBI Taxonomy" id="57577"/>
    <lineage>
        <taxon>Eukaryota</taxon>
        <taxon>Viridiplantae</taxon>
        <taxon>Streptophyta</taxon>
        <taxon>Embryophyta</taxon>
        <taxon>Tracheophyta</taxon>
        <taxon>Spermatophyta</taxon>
        <taxon>Magnoliopsida</taxon>
        <taxon>eudicotyledons</taxon>
        <taxon>Gunneridae</taxon>
        <taxon>Pentapetalae</taxon>
        <taxon>rosids</taxon>
        <taxon>fabids</taxon>
        <taxon>Fabales</taxon>
        <taxon>Fabaceae</taxon>
        <taxon>Papilionoideae</taxon>
        <taxon>50 kb inversion clade</taxon>
        <taxon>NPAAA clade</taxon>
        <taxon>Hologalegina</taxon>
        <taxon>IRL clade</taxon>
        <taxon>Trifolieae</taxon>
        <taxon>Trifolium</taxon>
    </lineage>
</organism>
<dbReference type="Proteomes" id="UP000236291">
    <property type="component" value="Unassembled WGS sequence"/>
</dbReference>
<comment type="caution">
    <text evidence="1">The sequence shown here is derived from an EMBL/GenBank/DDBJ whole genome shotgun (WGS) entry which is preliminary data.</text>
</comment>